<dbReference type="GO" id="GO:0003924">
    <property type="term" value="F:GTPase activity"/>
    <property type="evidence" value="ECO:0007669"/>
    <property type="project" value="InterPro"/>
</dbReference>
<dbReference type="EMBL" id="KZ819636">
    <property type="protein sequence ID" value="PWN90339.1"/>
    <property type="molecule type" value="Genomic_DNA"/>
</dbReference>
<feature type="region of interest" description="Disordered" evidence="2">
    <location>
        <begin position="219"/>
        <end position="245"/>
    </location>
</feature>
<dbReference type="AlphaFoldDB" id="A0A316YM57"/>
<reference evidence="3" key="1">
    <citation type="journal article" date="2018" name="Mol. Biol. Evol.">
        <title>Broad Genomic Sampling Reveals a Smut Pathogenic Ancestry of the Fungal Clade Ustilaginomycotina.</title>
        <authorList>
            <person name="Kijpornyongpan T."/>
            <person name="Mondo S.J."/>
            <person name="Barry K."/>
            <person name="Sandor L."/>
            <person name="Lee J."/>
            <person name="Lipzen A."/>
            <person name="Pangilinan J."/>
            <person name="LaButti K."/>
            <person name="Hainaut M."/>
            <person name="Henrissat B."/>
            <person name="Grigoriev I.V."/>
            <person name="Spatafora J.W."/>
            <person name="Aime M.C."/>
        </authorList>
    </citation>
    <scope>NUCLEOTIDE SEQUENCE [LARGE SCALE GENOMIC DNA]</scope>
    <source>
        <strain evidence="3">MCA 4198</strain>
    </source>
</reference>
<feature type="compositionally biased region" description="Basic and acidic residues" evidence="2">
    <location>
        <begin position="163"/>
        <end position="173"/>
    </location>
</feature>
<dbReference type="Gene3D" id="3.40.50.300">
    <property type="entry name" value="P-loop containing nucleotide triphosphate hydrolases"/>
    <property type="match status" value="1"/>
</dbReference>
<sequence length="257" mass="27811">MSNWDYLSKFILIGDSSVGKSSILVRLTDDRFLTDPDPTVGVEFGSHVVEIPETGERIKCQCWDTAGSEAFRSITRSYYRGAAGALIVYSICHRPSFLHVADWLRDVRQHAEESCSIILVGNMQDLCGDEDGGSSEGPEQADTSTSSEGSTPAQRTSKKGAQRRREVTTEEARTFAEREGIMFVETSAKTGLNVTEAFQQAARDIHSKFVAAAAAKGNNAHDRGAGAHQQGHSRPGVGLVTPTGEDTAKDRQCCVVV</sequence>
<dbReference type="PROSITE" id="PS51421">
    <property type="entry name" value="RAS"/>
    <property type="match status" value="1"/>
</dbReference>
<keyword evidence="4" id="KW-1185">Reference proteome</keyword>
<dbReference type="RefSeq" id="XP_025377537.1">
    <property type="nucleotide sequence ID" value="XM_025521660.1"/>
</dbReference>
<dbReference type="SMART" id="SM00176">
    <property type="entry name" value="RAN"/>
    <property type="match status" value="1"/>
</dbReference>
<proteinExistence type="inferred from homology"/>
<feature type="region of interest" description="Disordered" evidence="2">
    <location>
        <begin position="128"/>
        <end position="173"/>
    </location>
</feature>
<dbReference type="InterPro" id="IPR027417">
    <property type="entry name" value="P-loop_NTPase"/>
</dbReference>
<dbReference type="SMART" id="SM00175">
    <property type="entry name" value="RAB"/>
    <property type="match status" value="1"/>
</dbReference>
<comment type="similarity">
    <text evidence="1">Belongs to the small GTPase superfamily. Rab family.</text>
</comment>
<dbReference type="InParanoid" id="A0A316YM57"/>
<evidence type="ECO:0000313" key="3">
    <source>
        <dbReference type="EMBL" id="PWN90339.1"/>
    </source>
</evidence>
<evidence type="ECO:0000313" key="4">
    <source>
        <dbReference type="Proteomes" id="UP000245768"/>
    </source>
</evidence>
<dbReference type="Proteomes" id="UP000245768">
    <property type="component" value="Unassembled WGS sequence"/>
</dbReference>
<dbReference type="PROSITE" id="PS51419">
    <property type="entry name" value="RAB"/>
    <property type="match status" value="1"/>
</dbReference>
<dbReference type="SMART" id="SM00173">
    <property type="entry name" value="RAS"/>
    <property type="match status" value="1"/>
</dbReference>
<dbReference type="FunFam" id="3.40.50.300:FF:001447">
    <property type="entry name" value="Ras-related protein Rab-1B"/>
    <property type="match status" value="1"/>
</dbReference>
<dbReference type="SMART" id="SM00174">
    <property type="entry name" value="RHO"/>
    <property type="match status" value="1"/>
</dbReference>
<dbReference type="PRINTS" id="PR00449">
    <property type="entry name" value="RASTRNSFRMNG"/>
</dbReference>
<dbReference type="InterPro" id="IPR001806">
    <property type="entry name" value="Small_GTPase"/>
</dbReference>
<dbReference type="NCBIfam" id="TIGR00231">
    <property type="entry name" value="small_GTP"/>
    <property type="match status" value="1"/>
</dbReference>
<accession>A0A316YM57</accession>
<dbReference type="OrthoDB" id="9989112at2759"/>
<evidence type="ECO:0000256" key="2">
    <source>
        <dbReference type="SAM" id="MobiDB-lite"/>
    </source>
</evidence>
<dbReference type="PANTHER" id="PTHR47979">
    <property type="entry name" value="DRAB11-RELATED"/>
    <property type="match status" value="1"/>
</dbReference>
<dbReference type="GeneID" id="37043576"/>
<dbReference type="InterPro" id="IPR005225">
    <property type="entry name" value="Small_GTP-bd"/>
</dbReference>
<protein>
    <submittedName>
        <fullName evidence="3">Ras-domain-containing protein</fullName>
    </submittedName>
</protein>
<evidence type="ECO:0000256" key="1">
    <source>
        <dbReference type="ARBA" id="ARBA00006270"/>
    </source>
</evidence>
<dbReference type="CDD" id="cd00154">
    <property type="entry name" value="Rab"/>
    <property type="match status" value="1"/>
</dbReference>
<dbReference type="PROSITE" id="PS51420">
    <property type="entry name" value="RHO"/>
    <property type="match status" value="1"/>
</dbReference>
<dbReference type="InterPro" id="IPR050209">
    <property type="entry name" value="Rab_GTPases_membrane_traffic"/>
</dbReference>
<gene>
    <name evidence="3" type="ORF">FA10DRAFT_266829</name>
</gene>
<dbReference type="GO" id="GO:0005525">
    <property type="term" value="F:GTP binding"/>
    <property type="evidence" value="ECO:0007669"/>
    <property type="project" value="InterPro"/>
</dbReference>
<organism evidence="3 4">
    <name type="scientific">Acaromyces ingoldii</name>
    <dbReference type="NCBI Taxonomy" id="215250"/>
    <lineage>
        <taxon>Eukaryota</taxon>
        <taxon>Fungi</taxon>
        <taxon>Dikarya</taxon>
        <taxon>Basidiomycota</taxon>
        <taxon>Ustilaginomycotina</taxon>
        <taxon>Exobasidiomycetes</taxon>
        <taxon>Exobasidiales</taxon>
        <taxon>Cryptobasidiaceae</taxon>
        <taxon>Acaromyces</taxon>
    </lineage>
</organism>
<feature type="compositionally biased region" description="Polar residues" evidence="2">
    <location>
        <begin position="141"/>
        <end position="155"/>
    </location>
</feature>
<dbReference type="Pfam" id="PF00071">
    <property type="entry name" value="Ras"/>
    <property type="match status" value="1"/>
</dbReference>
<dbReference type="SUPFAM" id="SSF52540">
    <property type="entry name" value="P-loop containing nucleoside triphosphate hydrolases"/>
    <property type="match status" value="1"/>
</dbReference>
<dbReference type="STRING" id="215250.A0A316YM57"/>
<name>A0A316YM57_9BASI</name>